<evidence type="ECO:0000256" key="4">
    <source>
        <dbReference type="ARBA" id="ARBA00022729"/>
    </source>
</evidence>
<keyword evidence="4" id="KW-0732">Signal</keyword>
<dbReference type="PANTHER" id="PTHR35789:SF1">
    <property type="entry name" value="SPORE GERMINATION PROTEIN B3"/>
    <property type="match status" value="1"/>
</dbReference>
<proteinExistence type="inferred from homology"/>
<reference evidence="10 11" key="1">
    <citation type="submission" date="2020-05" db="EMBL/GenBank/DDBJ databases">
        <title>Complete genome of Clostridium estertheticum subspecies estertheticum, isolated from Vacuum packed lamb meat from New Zealand imported to Switzerland.</title>
        <authorList>
            <person name="Wambui J."/>
            <person name="Stevens M.J.A."/>
            <person name="Stephan R."/>
        </authorList>
    </citation>
    <scope>NUCLEOTIDE SEQUENCE [LARGE SCALE GENOMIC DNA]</scope>
    <source>
        <strain evidence="10 11">CEST001</strain>
    </source>
</reference>
<evidence type="ECO:0000256" key="7">
    <source>
        <dbReference type="ARBA" id="ARBA00023288"/>
    </source>
</evidence>
<feature type="domain" description="Spore germination protein N-terminal" evidence="9">
    <location>
        <begin position="27"/>
        <end position="214"/>
    </location>
</feature>
<feature type="domain" description="Spore germination GerAC-like C-terminal" evidence="8">
    <location>
        <begin position="222"/>
        <end position="381"/>
    </location>
</feature>
<evidence type="ECO:0000256" key="6">
    <source>
        <dbReference type="ARBA" id="ARBA00023139"/>
    </source>
</evidence>
<keyword evidence="3" id="KW-0309">Germination</keyword>
<dbReference type="GO" id="GO:0009847">
    <property type="term" value="P:spore germination"/>
    <property type="evidence" value="ECO:0007669"/>
    <property type="project" value="InterPro"/>
</dbReference>
<evidence type="ECO:0000256" key="3">
    <source>
        <dbReference type="ARBA" id="ARBA00022544"/>
    </source>
</evidence>
<keyword evidence="7" id="KW-0449">Lipoprotein</keyword>
<dbReference type="PANTHER" id="PTHR35789">
    <property type="entry name" value="SPORE GERMINATION PROTEIN B3"/>
    <property type="match status" value="1"/>
</dbReference>
<evidence type="ECO:0000256" key="2">
    <source>
        <dbReference type="ARBA" id="ARBA00007886"/>
    </source>
</evidence>
<evidence type="ECO:0000259" key="8">
    <source>
        <dbReference type="Pfam" id="PF05504"/>
    </source>
</evidence>
<keyword evidence="5" id="KW-0472">Membrane</keyword>
<dbReference type="Gene3D" id="3.30.300.210">
    <property type="entry name" value="Nutrient germinant receptor protein C, domain 3"/>
    <property type="match status" value="1"/>
</dbReference>
<protein>
    <submittedName>
        <fullName evidence="10">Ger(X)C family spore germination protein</fullName>
    </submittedName>
</protein>
<dbReference type="InterPro" id="IPR046953">
    <property type="entry name" value="Spore_GerAC-like_C"/>
</dbReference>
<dbReference type="AlphaFoldDB" id="A0A7Y3SXI0"/>
<dbReference type="InterPro" id="IPR057336">
    <property type="entry name" value="GerAC_N"/>
</dbReference>
<evidence type="ECO:0000256" key="5">
    <source>
        <dbReference type="ARBA" id="ARBA00023136"/>
    </source>
</evidence>
<name>A0A7Y3SXI0_9CLOT</name>
<dbReference type="GO" id="GO:0016020">
    <property type="term" value="C:membrane"/>
    <property type="evidence" value="ECO:0007669"/>
    <property type="project" value="UniProtKB-SubCell"/>
</dbReference>
<comment type="similarity">
    <text evidence="2">Belongs to the GerABKC lipoprotein family.</text>
</comment>
<sequence length="385" mass="43618">MEKKKIIIMFLVVLIVSIYAEKYKVSPMEDLNIISGIGFDINKEVNGNVQYSVPFSIYGFKSKGKSGLPITTKKASSPGENIERTSSIIMEKSNTIGDTREERQLKSSKAYTIGTEKMAIIGEEQATYGILNMVNILFSNANINDSDIFSVCKGKAEDILRVKVEGYPSSSDYMEGMIKGATNYNFLSLEYNLLNIYITLDSEGKNLVLPYLEVKDNNIFYTGMALFKGNKMAYVLPMDESKIMNMLREKKGKGILTLQEGPDKYINYDAMVKRKVKCNKIEDKYEFNIDLNFRGDIIENTLYKSINKESEKEFEKLMGKKIEKMCYDFLGKMKNVYKIDCLNLGMDAVAQYGRETGVDWNDVVSNADIKVNVVVKIDNIGKGQY</sequence>
<comment type="subcellular location">
    <subcellularLocation>
        <location evidence="1">Membrane</location>
        <topology evidence="1">Lipid-anchor</topology>
    </subcellularLocation>
</comment>
<evidence type="ECO:0000313" key="11">
    <source>
        <dbReference type="Proteomes" id="UP000531659"/>
    </source>
</evidence>
<evidence type="ECO:0000313" key="10">
    <source>
        <dbReference type="EMBL" id="NNU76818.1"/>
    </source>
</evidence>
<dbReference type="InterPro" id="IPR038501">
    <property type="entry name" value="Spore_GerAC_C_sf"/>
</dbReference>
<dbReference type="InterPro" id="IPR008844">
    <property type="entry name" value="Spore_GerAC-like"/>
</dbReference>
<dbReference type="Proteomes" id="UP000531659">
    <property type="component" value="Unassembled WGS sequence"/>
</dbReference>
<accession>A0A7Y3SXI0</accession>
<dbReference type="NCBIfam" id="TIGR02887">
    <property type="entry name" value="spore_ger_x_C"/>
    <property type="match status" value="1"/>
</dbReference>
<comment type="caution">
    <text evidence="10">The sequence shown here is derived from an EMBL/GenBank/DDBJ whole genome shotgun (WGS) entry which is preliminary data.</text>
</comment>
<keyword evidence="6" id="KW-0564">Palmitate</keyword>
<dbReference type="Pfam" id="PF25198">
    <property type="entry name" value="Spore_GerAC_N"/>
    <property type="match status" value="1"/>
</dbReference>
<evidence type="ECO:0000256" key="1">
    <source>
        <dbReference type="ARBA" id="ARBA00004635"/>
    </source>
</evidence>
<dbReference type="RefSeq" id="WP_171297511.1">
    <property type="nucleotide sequence ID" value="NZ_CP087098.1"/>
</dbReference>
<organism evidence="10 11">
    <name type="scientific">Clostridium estertheticum</name>
    <dbReference type="NCBI Taxonomy" id="238834"/>
    <lineage>
        <taxon>Bacteria</taxon>
        <taxon>Bacillati</taxon>
        <taxon>Bacillota</taxon>
        <taxon>Clostridia</taxon>
        <taxon>Eubacteriales</taxon>
        <taxon>Clostridiaceae</taxon>
        <taxon>Clostridium</taxon>
    </lineage>
</organism>
<dbReference type="EMBL" id="JABEYB010000009">
    <property type="protein sequence ID" value="NNU76818.1"/>
    <property type="molecule type" value="Genomic_DNA"/>
</dbReference>
<evidence type="ECO:0000259" key="9">
    <source>
        <dbReference type="Pfam" id="PF25198"/>
    </source>
</evidence>
<dbReference type="Pfam" id="PF05504">
    <property type="entry name" value="Spore_GerAC"/>
    <property type="match status" value="1"/>
</dbReference>
<gene>
    <name evidence="10" type="ORF">HLQ16_12815</name>
</gene>